<accession>W6MX12</accession>
<dbReference type="EMBL" id="HG793129">
    <property type="protein sequence ID" value="CDK28090.1"/>
    <property type="molecule type" value="Genomic_DNA"/>
</dbReference>
<proteinExistence type="predicted"/>
<keyword evidence="6" id="KW-1185">Reference proteome</keyword>
<evidence type="ECO:0008006" key="7">
    <source>
        <dbReference type="Google" id="ProtNLM"/>
    </source>
</evidence>
<name>W6MX12_9ASCO</name>
<feature type="signal peptide" evidence="4">
    <location>
        <begin position="1"/>
        <end position="23"/>
    </location>
</feature>
<evidence type="ECO:0000256" key="1">
    <source>
        <dbReference type="ARBA" id="ARBA00022729"/>
    </source>
</evidence>
<evidence type="ECO:0000256" key="3">
    <source>
        <dbReference type="SAM" id="MobiDB-lite"/>
    </source>
</evidence>
<protein>
    <recommendedName>
        <fullName evidence="7">Flo11 domain-containing protein</fullName>
    </recommendedName>
</protein>
<evidence type="ECO:0000256" key="2">
    <source>
        <dbReference type="ARBA" id="ARBA00023180"/>
    </source>
</evidence>
<dbReference type="GeneID" id="34521469"/>
<gene>
    <name evidence="5" type="ORF">KUCA_T00004071001</name>
</gene>
<evidence type="ECO:0000313" key="6">
    <source>
        <dbReference type="Proteomes" id="UP000019384"/>
    </source>
</evidence>
<feature type="chain" id="PRO_5004879221" description="Flo11 domain-containing protein" evidence="4">
    <location>
        <begin position="24"/>
        <end position="535"/>
    </location>
</feature>
<evidence type="ECO:0000313" key="5">
    <source>
        <dbReference type="EMBL" id="CDK28090.1"/>
    </source>
</evidence>
<reference evidence="5" key="2">
    <citation type="submission" date="2014-02" db="EMBL/GenBank/DDBJ databases">
        <title>Complete DNA sequence of /Kuraishia capsulata/ illustrates novel genomic features among budding yeasts (/Saccharomycotina/).</title>
        <authorList>
            <person name="Morales L."/>
            <person name="Noel B."/>
            <person name="Porcel B."/>
            <person name="Marcet-Houben M."/>
            <person name="Hullo M-F."/>
            <person name="Sacerdot C."/>
            <person name="Tekaia F."/>
            <person name="Leh-Louis V."/>
            <person name="Despons L."/>
            <person name="Khanna V."/>
            <person name="Aury J-M."/>
            <person name="Barbe V."/>
            <person name="Couloux A."/>
            <person name="Labadie K."/>
            <person name="Pelletier E."/>
            <person name="Souciet J-L."/>
            <person name="Boekhout T."/>
            <person name="Gabaldon T."/>
            <person name="Wincker P."/>
            <person name="Dujon B."/>
        </authorList>
    </citation>
    <scope>NUCLEOTIDE SEQUENCE</scope>
    <source>
        <strain evidence="5">CBS 1993</strain>
    </source>
</reference>
<dbReference type="AlphaFoldDB" id="W6MX12"/>
<dbReference type="Proteomes" id="UP000019384">
    <property type="component" value="Unassembled WGS sequence"/>
</dbReference>
<feature type="region of interest" description="Disordered" evidence="3">
    <location>
        <begin position="172"/>
        <end position="201"/>
    </location>
</feature>
<dbReference type="STRING" id="1382522.W6MX12"/>
<dbReference type="Pfam" id="PF13928">
    <property type="entry name" value="Flocculin_t3"/>
    <property type="match status" value="2"/>
</dbReference>
<dbReference type="RefSeq" id="XP_022460081.1">
    <property type="nucleotide sequence ID" value="XM_022600768.1"/>
</dbReference>
<sequence length="535" mass="55108">MLRQTGFFGLLAVLSFFAGFARAAPPPGFTYSNVSVPNNPPTPTIVGYVEDGNPVWVITVPASLGPYTEITVVGVSSTNYLFNTSDLSISEDLDLVNDGSSTFTDIEIYGYEDEDLEITIPATSTVEGATAFLGAFTLTVYYGEVSKLFKREIVTYELSAVAKVEESSSSAITSGATTTSKSSSTIPSVPSTPSVPSIPSASSTITVVTTETPSTTIVTITSCPGGACSEITVPTGVTTVTETAPGGVFTTYTTYCPLTGKPHTKTYTPWVGPTVTDVKTITVTATPAGTTTLTITSCADGKCTAGPVTTGYDEVTTTIEDIVTVYTTYCPLSVYTYTTTVYVQPTPTNIVVVTYTDTVTVTAGTTTVYEDAADVSKTTGVTEVTTTSEDIVIVYTTFCPLTVHKLKENTVTYAEVTPTKAVTVSATSTEEVSFLNSRGTTLTVTSESPSASASTVEVTSSVEATATVVTGGSKSTFSKKTVSAESTSSAEASSATSSASSSAAAVSTLSAGAAFKSPASGALLGALVFISALFF</sequence>
<dbReference type="HOGENOM" id="CLU_566273_0_0_1"/>
<organism evidence="5 6">
    <name type="scientific">Kuraishia capsulata CBS 1993</name>
    <dbReference type="NCBI Taxonomy" id="1382522"/>
    <lineage>
        <taxon>Eukaryota</taxon>
        <taxon>Fungi</taxon>
        <taxon>Dikarya</taxon>
        <taxon>Ascomycota</taxon>
        <taxon>Saccharomycotina</taxon>
        <taxon>Pichiomycetes</taxon>
        <taxon>Pichiales</taxon>
        <taxon>Pichiaceae</taxon>
        <taxon>Kuraishia</taxon>
    </lineage>
</organism>
<dbReference type="InterPro" id="IPR025928">
    <property type="entry name" value="Flocculin_t3_rpt"/>
</dbReference>
<evidence type="ECO:0000256" key="4">
    <source>
        <dbReference type="SAM" id="SignalP"/>
    </source>
</evidence>
<keyword evidence="1 4" id="KW-0732">Signal</keyword>
<reference evidence="5" key="1">
    <citation type="submission" date="2013-12" db="EMBL/GenBank/DDBJ databases">
        <authorList>
            <person name="Genoscope - CEA"/>
        </authorList>
    </citation>
    <scope>NUCLEOTIDE SEQUENCE</scope>
    <source>
        <strain evidence="5">CBS 1993</strain>
    </source>
</reference>
<keyword evidence="2" id="KW-0325">Glycoprotein</keyword>